<evidence type="ECO:0000313" key="2">
    <source>
        <dbReference type="EMBL" id="VAV99229.1"/>
    </source>
</evidence>
<sequence length="331" mass="35441">MTEGDLLLKALICDHWGPYTQLKIADIDPPSAKPGEVIIDIKAVGLNFFDTLIVEKKYQTQPELPFSPGGEVSGVISQVGDHVLHLTPGDRVMAYVGYNGAREQLAVQAGKVTPIPDNISFEVAAGLTITYGTSLHALRDRAKIRPGETLAVLGASGGVGQSAIEIGKVLGARVIACASSDEKLATCKELGADELLNYSKADLKTELKRLTDGKGADVIYDPVGGDMSEQALRATAWNGRFLVIGFASGTIPKIPLNLVLLKGCQIMGVFWGDHIEREPEKHQTNLSTLVHLCANGSILPRVYKIKPLNQATSALDEIAKRQVQGKIILSV</sequence>
<dbReference type="Gene3D" id="3.40.50.720">
    <property type="entry name" value="NAD(P)-binding Rossmann-like Domain"/>
    <property type="match status" value="1"/>
</dbReference>
<dbReference type="InterPro" id="IPR036291">
    <property type="entry name" value="NAD(P)-bd_dom_sf"/>
</dbReference>
<dbReference type="InterPro" id="IPR013149">
    <property type="entry name" value="ADH-like_C"/>
</dbReference>
<dbReference type="Pfam" id="PF00107">
    <property type="entry name" value="ADH_zinc_N"/>
    <property type="match status" value="1"/>
</dbReference>
<dbReference type="InterPro" id="IPR013154">
    <property type="entry name" value="ADH-like_N"/>
</dbReference>
<evidence type="ECO:0000259" key="1">
    <source>
        <dbReference type="SMART" id="SM00829"/>
    </source>
</evidence>
<dbReference type="SUPFAM" id="SSF50129">
    <property type="entry name" value="GroES-like"/>
    <property type="match status" value="1"/>
</dbReference>
<dbReference type="InterPro" id="IPR051397">
    <property type="entry name" value="Zn-ADH-like_protein"/>
</dbReference>
<organism evidence="2">
    <name type="scientific">hydrothermal vent metagenome</name>
    <dbReference type="NCBI Taxonomy" id="652676"/>
    <lineage>
        <taxon>unclassified sequences</taxon>
        <taxon>metagenomes</taxon>
        <taxon>ecological metagenomes</taxon>
    </lineage>
</organism>
<dbReference type="PANTHER" id="PTHR43677:SF4">
    <property type="entry name" value="QUINONE OXIDOREDUCTASE-LIKE PROTEIN 2"/>
    <property type="match status" value="1"/>
</dbReference>
<protein>
    <submittedName>
        <fullName evidence="2">Zn-dependent oxidoreductase PA5234</fullName>
    </submittedName>
</protein>
<dbReference type="SUPFAM" id="SSF51735">
    <property type="entry name" value="NAD(P)-binding Rossmann-fold domains"/>
    <property type="match status" value="1"/>
</dbReference>
<dbReference type="Gene3D" id="3.90.180.10">
    <property type="entry name" value="Medium-chain alcohol dehydrogenases, catalytic domain"/>
    <property type="match status" value="1"/>
</dbReference>
<name>A0A3B0S4P8_9ZZZZ</name>
<dbReference type="Pfam" id="PF08240">
    <property type="entry name" value="ADH_N"/>
    <property type="match status" value="1"/>
</dbReference>
<dbReference type="AlphaFoldDB" id="A0A3B0S4P8"/>
<dbReference type="InterPro" id="IPR020843">
    <property type="entry name" value="ER"/>
</dbReference>
<feature type="domain" description="Enoyl reductase (ER)" evidence="1">
    <location>
        <begin position="17"/>
        <end position="329"/>
    </location>
</feature>
<dbReference type="SMART" id="SM00829">
    <property type="entry name" value="PKS_ER"/>
    <property type="match status" value="1"/>
</dbReference>
<accession>A0A3B0S4P8</accession>
<dbReference type="PANTHER" id="PTHR43677">
    <property type="entry name" value="SHORT-CHAIN DEHYDROGENASE/REDUCTASE"/>
    <property type="match status" value="1"/>
</dbReference>
<dbReference type="GO" id="GO:0016491">
    <property type="term" value="F:oxidoreductase activity"/>
    <property type="evidence" value="ECO:0007669"/>
    <property type="project" value="InterPro"/>
</dbReference>
<proteinExistence type="predicted"/>
<dbReference type="EMBL" id="UOEC01000160">
    <property type="protein sequence ID" value="VAV99229.1"/>
    <property type="molecule type" value="Genomic_DNA"/>
</dbReference>
<reference evidence="2" key="1">
    <citation type="submission" date="2018-06" db="EMBL/GenBank/DDBJ databases">
        <authorList>
            <person name="Zhirakovskaya E."/>
        </authorList>
    </citation>
    <scope>NUCLEOTIDE SEQUENCE</scope>
</reference>
<dbReference type="InterPro" id="IPR011032">
    <property type="entry name" value="GroES-like_sf"/>
</dbReference>
<dbReference type="CDD" id="cd08241">
    <property type="entry name" value="QOR1"/>
    <property type="match status" value="1"/>
</dbReference>
<gene>
    <name evidence="2" type="ORF">MNBD_ALPHA08-1101</name>
</gene>